<evidence type="ECO:0000256" key="18">
    <source>
        <dbReference type="ARBA" id="ARBA00030593"/>
    </source>
</evidence>
<dbReference type="InterPro" id="IPR036291">
    <property type="entry name" value="NAD(P)-bd_dom_sf"/>
</dbReference>
<organism evidence="26 27">
    <name type="scientific">Amborella trichopoda</name>
    <dbReference type="NCBI Taxonomy" id="13333"/>
    <lineage>
        <taxon>Eukaryota</taxon>
        <taxon>Viridiplantae</taxon>
        <taxon>Streptophyta</taxon>
        <taxon>Embryophyta</taxon>
        <taxon>Tracheophyta</taxon>
        <taxon>Spermatophyta</taxon>
        <taxon>Magnoliopsida</taxon>
        <taxon>Amborellales</taxon>
        <taxon>Amborellaceae</taxon>
        <taxon>Amborella</taxon>
    </lineage>
</organism>
<keyword evidence="15 22" id="KW-0560">Oxidoreductase</keyword>
<dbReference type="Proteomes" id="UP000017836">
    <property type="component" value="Unassembled WGS sequence"/>
</dbReference>
<dbReference type="UniPathway" id="UPA00049">
    <property type="reaction ID" value="UER00060"/>
</dbReference>
<evidence type="ECO:0000313" key="26">
    <source>
        <dbReference type="EMBL" id="ERN13903.1"/>
    </source>
</evidence>
<evidence type="ECO:0000256" key="9">
    <source>
        <dbReference type="ARBA" id="ARBA00022605"/>
    </source>
</evidence>
<dbReference type="InterPro" id="IPR013116">
    <property type="entry name" value="KARI_N"/>
</dbReference>
<dbReference type="UniPathway" id="UPA00047">
    <property type="reaction ID" value="UER00056"/>
</dbReference>
<dbReference type="GO" id="GO:0000287">
    <property type="term" value="F:magnesium ion binding"/>
    <property type="evidence" value="ECO:0007669"/>
    <property type="project" value="UniProtKB-ARBA"/>
</dbReference>
<dbReference type="InterPro" id="IPR013023">
    <property type="entry name" value="KARI"/>
</dbReference>
<evidence type="ECO:0000256" key="13">
    <source>
        <dbReference type="ARBA" id="ARBA00022857"/>
    </source>
</evidence>
<dbReference type="EMBL" id="KI392560">
    <property type="protein sequence ID" value="ERN13903.1"/>
    <property type="molecule type" value="Genomic_DNA"/>
</dbReference>
<evidence type="ECO:0000256" key="6">
    <source>
        <dbReference type="ARBA" id="ARBA00011738"/>
    </source>
</evidence>
<feature type="domain" description="KARI C-terminal knotted" evidence="25">
    <location>
        <begin position="446"/>
        <end position="582"/>
    </location>
</feature>
<dbReference type="Pfam" id="PF01450">
    <property type="entry name" value="KARI_C"/>
    <property type="match status" value="2"/>
</dbReference>
<feature type="domain" description="KARI C-terminal knotted" evidence="25">
    <location>
        <begin position="297"/>
        <end position="445"/>
    </location>
</feature>
<evidence type="ECO:0000256" key="11">
    <source>
        <dbReference type="ARBA" id="ARBA00022723"/>
    </source>
</evidence>
<feature type="binding site" evidence="22">
    <location>
        <position position="508"/>
    </location>
    <ligand>
        <name>substrate</name>
    </ligand>
</feature>
<evidence type="ECO:0000256" key="16">
    <source>
        <dbReference type="ARBA" id="ARBA00023304"/>
    </source>
</evidence>
<feature type="binding site" evidence="22">
    <location>
        <position position="305"/>
    </location>
    <ligand>
        <name>Mg(2+)</name>
        <dbReference type="ChEBI" id="CHEBI:18420"/>
        <label>1</label>
    </ligand>
</feature>
<dbReference type="eggNOG" id="ENOG502QQBF">
    <property type="taxonomic scope" value="Eukaryota"/>
</dbReference>
<dbReference type="GO" id="GO:0009507">
    <property type="term" value="C:chloroplast"/>
    <property type="evidence" value="ECO:0007669"/>
    <property type="project" value="UniProtKB-SubCell"/>
</dbReference>
<evidence type="ECO:0000256" key="8">
    <source>
        <dbReference type="ARBA" id="ARBA00022528"/>
    </source>
</evidence>
<dbReference type="GO" id="GO:0009097">
    <property type="term" value="P:isoleucine biosynthetic process"/>
    <property type="evidence" value="ECO:0000318"/>
    <property type="project" value="GO_Central"/>
</dbReference>
<dbReference type="Pfam" id="PF07991">
    <property type="entry name" value="KARI_N"/>
    <property type="match status" value="1"/>
</dbReference>
<comment type="subcellular location">
    <subcellularLocation>
        <location evidence="2">Plastid</location>
        <location evidence="2">Chloroplast</location>
    </subcellularLocation>
</comment>
<proteinExistence type="inferred from homology"/>
<dbReference type="SUPFAM" id="SSF48179">
    <property type="entry name" value="6-phosphogluconate dehydrogenase C-terminal domain-like"/>
    <property type="match status" value="1"/>
</dbReference>
<reference evidence="27" key="1">
    <citation type="journal article" date="2013" name="Science">
        <title>The Amborella genome and the evolution of flowering plants.</title>
        <authorList>
            <consortium name="Amborella Genome Project"/>
        </authorList>
    </citation>
    <scope>NUCLEOTIDE SEQUENCE [LARGE SCALE GENOMIC DNA]</scope>
</reference>
<evidence type="ECO:0000259" key="24">
    <source>
        <dbReference type="PROSITE" id="PS51850"/>
    </source>
</evidence>
<dbReference type="Gene3D" id="3.40.50.720">
    <property type="entry name" value="NAD(P)-binding Rossmann-like Domain"/>
    <property type="match status" value="1"/>
</dbReference>
<gene>
    <name evidence="26" type="ORF">AMTR_s00021p00097710</name>
</gene>
<evidence type="ECO:0000256" key="1">
    <source>
        <dbReference type="ARBA" id="ARBA00001946"/>
    </source>
</evidence>
<evidence type="ECO:0000256" key="17">
    <source>
        <dbReference type="ARBA" id="ARBA00030209"/>
    </source>
</evidence>
<evidence type="ECO:0000256" key="2">
    <source>
        <dbReference type="ARBA" id="ARBA00004229"/>
    </source>
</evidence>
<comment type="cofactor">
    <cofactor evidence="1">
        <name>Mg(2+)</name>
        <dbReference type="ChEBI" id="CHEBI:18420"/>
    </cofactor>
</comment>
<dbReference type="GO" id="GO:0070402">
    <property type="term" value="F:NADPH binding"/>
    <property type="evidence" value="ECO:0007669"/>
    <property type="project" value="UniProtKB-ARBA"/>
</dbReference>
<evidence type="ECO:0000313" key="27">
    <source>
        <dbReference type="Proteomes" id="UP000017836"/>
    </source>
</evidence>
<feature type="binding site" evidence="22">
    <location>
        <position position="486"/>
    </location>
    <ligand>
        <name>Mg(2+)</name>
        <dbReference type="ChEBI" id="CHEBI:18420"/>
        <label>2</label>
    </ligand>
</feature>
<comment type="catalytic activity">
    <reaction evidence="20">
        <text>(2R)-2,3-dihydroxy-3-methylbutanoate + NADP(+) = (2S)-2-acetolactate + NADPH + H(+)</text>
        <dbReference type="Rhea" id="RHEA:22068"/>
        <dbReference type="ChEBI" id="CHEBI:15378"/>
        <dbReference type="ChEBI" id="CHEBI:49072"/>
        <dbReference type="ChEBI" id="CHEBI:57783"/>
        <dbReference type="ChEBI" id="CHEBI:58349"/>
        <dbReference type="ChEBI" id="CHEBI:58476"/>
        <dbReference type="EC" id="1.1.1.86"/>
    </reaction>
</comment>
<dbReference type="STRING" id="13333.W1PZQ4"/>
<dbReference type="EC" id="1.1.1.86" evidence="7"/>
<evidence type="ECO:0000256" key="20">
    <source>
        <dbReference type="ARBA" id="ARBA00049021"/>
    </source>
</evidence>
<dbReference type="OMA" id="EIFSHMK"/>
<evidence type="ECO:0000256" key="15">
    <source>
        <dbReference type="ARBA" id="ARBA00023002"/>
    </source>
</evidence>
<dbReference type="InterPro" id="IPR000506">
    <property type="entry name" value="KARI_C"/>
</dbReference>
<protein>
    <recommendedName>
        <fullName evidence="21">Ketol-acid reductoisomerase, chloroplastic</fullName>
        <ecNumber evidence="7">1.1.1.86</ecNumber>
    </recommendedName>
    <alternativeName>
        <fullName evidence="18">Acetohydroxy-acid reductoisomerase</fullName>
    </alternativeName>
    <alternativeName>
        <fullName evidence="17">Alpha-keto-beta-hydroxylacyl reductoisomerase</fullName>
    </alternativeName>
</protein>
<keyword evidence="16 22" id="KW-0100">Branched-chain amino acid biosynthesis</keyword>
<dbReference type="OrthoDB" id="10255643at2759"/>
<comment type="pathway">
    <text evidence="4">Amino-acid biosynthesis; L-isoleucine biosynthesis; L-isoleucine from 2-oxobutanoate: step 2/4.</text>
</comment>
<dbReference type="PANTHER" id="PTHR21371:SF1">
    <property type="entry name" value="KETOL-ACID REDUCTOISOMERASE, MITOCHONDRIAL"/>
    <property type="match status" value="1"/>
</dbReference>
<evidence type="ECO:0000256" key="3">
    <source>
        <dbReference type="ARBA" id="ARBA00004864"/>
    </source>
</evidence>
<dbReference type="PROSITE" id="PS51851">
    <property type="entry name" value="KARI_C"/>
    <property type="match status" value="2"/>
</dbReference>
<keyword evidence="27" id="KW-1185">Reference proteome</keyword>
<dbReference type="KEGG" id="atr:18442150"/>
<dbReference type="AlphaFoldDB" id="W1PZQ4"/>
<comment type="similarity">
    <text evidence="5 22">Belongs to the ketol-acid reductoisomerase family.</text>
</comment>
<feature type="binding site" evidence="22">
    <location>
        <position position="367"/>
    </location>
    <ligand>
        <name>substrate</name>
    </ligand>
</feature>
<comment type="subunit">
    <text evidence="6">Homodimer.</text>
</comment>
<keyword evidence="10" id="KW-0934">Plastid</keyword>
<evidence type="ECO:0000256" key="10">
    <source>
        <dbReference type="ARBA" id="ARBA00022640"/>
    </source>
</evidence>
<comment type="caution">
    <text evidence="22">Lacks conserved residue(s) required for the propagation of feature annotation.</text>
</comment>
<feature type="binding site" evidence="22">
    <location>
        <position position="309"/>
    </location>
    <ligand>
        <name>Mg(2+)</name>
        <dbReference type="ChEBI" id="CHEBI:18420"/>
        <label>1</label>
    </ligand>
</feature>
<dbReference type="InterPro" id="IPR013328">
    <property type="entry name" value="6PGD_dom2"/>
</dbReference>
<sequence>MAAASLSPVVATSSSSSNGVKTPKLSSRLGLGFLSSSSSSISRSWRQLVLSPSASGKGAIGARMVSMPAVKPEKALDFDTKVFKKEKITLTGHDEYIVRGGRDLFHLLPEAFKGIKQIGVIGWGSQGPAQAQNLRDSLAEAQSNIIVKVGLRKGSRSFAEARAAGFTEESGTLGDIWETVSTSDLLLVLISDAAQADTYEKIFSHMKPNSILGLSHGFLLGHLQSLGLDFPKNISVIAVCPKGMGPSVRRLYVQGKEINGAGINASFAVHQDVDGRATDVALGWSVALGSPFTFATTLEQEYKSDIFGERGILLGAVHGIVESLFRRYTEFGMNEELAYKNTVESITGIISKTISTKGMLSIYNSLSAEGKKEFETAYSASYYPCMDILYECYEDVACGSEIRSVVLAGRRFYEKDGLPAFPMGKIDQTRMWKVGERVRSARPAGDLGALYPFTAGVYVALMMAQIEVLRKKGHSYSEIINESVIEAVDSLNPFMHARGVSFMVDNCSTTARLGARKWAPRFDYILTQQTFVAADKETPINQDLISNFLSDPVHGAIDACAQLRPTVDISVTADADFVRPELRQSGN</sequence>
<dbReference type="FunFam" id="1.10.1040.10:FF:000015">
    <property type="entry name" value="Ketol-acid reductoisomerase"/>
    <property type="match status" value="1"/>
</dbReference>
<keyword evidence="14" id="KW-0809">Transit peptide</keyword>
<keyword evidence="8" id="KW-0150">Chloroplast</keyword>
<accession>W1PZQ4</accession>
<keyword evidence="12 22" id="KW-0460">Magnesium</keyword>
<evidence type="ECO:0000256" key="23">
    <source>
        <dbReference type="SAM" id="MobiDB-lite"/>
    </source>
</evidence>
<evidence type="ECO:0000256" key="21">
    <source>
        <dbReference type="ARBA" id="ARBA00074052"/>
    </source>
</evidence>
<dbReference type="Gene3D" id="1.10.1040.10">
    <property type="entry name" value="N-(1-d-carboxylethyl)-l-norvaline Dehydrogenase, domain 2"/>
    <property type="match status" value="1"/>
</dbReference>
<evidence type="ECO:0000256" key="22">
    <source>
        <dbReference type="PROSITE-ProRule" id="PRU01198"/>
    </source>
</evidence>
<evidence type="ECO:0000256" key="7">
    <source>
        <dbReference type="ARBA" id="ARBA00013102"/>
    </source>
</evidence>
<dbReference type="InterPro" id="IPR008927">
    <property type="entry name" value="6-PGluconate_DH-like_C_sf"/>
</dbReference>
<feature type="domain" description="KARI N-terminal Rossmann" evidence="24">
    <location>
        <begin position="98"/>
        <end position="296"/>
    </location>
</feature>
<keyword evidence="11 22" id="KW-0479">Metal-binding</keyword>
<evidence type="ECO:0000256" key="12">
    <source>
        <dbReference type="ARBA" id="ARBA00022842"/>
    </source>
</evidence>
<keyword evidence="13" id="KW-0521">NADP</keyword>
<dbReference type="SUPFAM" id="SSF51735">
    <property type="entry name" value="NAD(P)-binding Rossmann-fold domains"/>
    <property type="match status" value="1"/>
</dbReference>
<evidence type="ECO:0000256" key="19">
    <source>
        <dbReference type="ARBA" id="ARBA00047612"/>
    </source>
</evidence>
<dbReference type="Gramene" id="ERN13903">
    <property type="protein sequence ID" value="ERN13903"/>
    <property type="gene ID" value="AMTR_s00021p00097710"/>
</dbReference>
<keyword evidence="9 22" id="KW-0028">Amino-acid biosynthesis</keyword>
<comment type="catalytic activity">
    <reaction evidence="19">
        <text>(2R,3R)-2,3-dihydroxy-3-methylpentanoate + NADP(+) = (S)-2-ethyl-2-hydroxy-3-oxobutanoate + NADPH + H(+)</text>
        <dbReference type="Rhea" id="RHEA:13493"/>
        <dbReference type="ChEBI" id="CHEBI:15378"/>
        <dbReference type="ChEBI" id="CHEBI:49256"/>
        <dbReference type="ChEBI" id="CHEBI:49258"/>
        <dbReference type="ChEBI" id="CHEBI:57783"/>
        <dbReference type="ChEBI" id="CHEBI:58349"/>
        <dbReference type="EC" id="1.1.1.86"/>
    </reaction>
</comment>
<comment type="pathway">
    <text evidence="3">Amino-acid biosynthesis; L-valine biosynthesis; L-valine from pyruvate: step 2/4.</text>
</comment>
<evidence type="ECO:0000256" key="5">
    <source>
        <dbReference type="ARBA" id="ARBA00010318"/>
    </source>
</evidence>
<evidence type="ECO:0000256" key="4">
    <source>
        <dbReference type="ARBA" id="ARBA00004885"/>
    </source>
</evidence>
<name>W1PZQ4_AMBTC</name>
<dbReference type="GO" id="GO:0009099">
    <property type="term" value="P:L-valine biosynthetic process"/>
    <property type="evidence" value="ECO:0000318"/>
    <property type="project" value="GO_Central"/>
</dbReference>
<dbReference type="HOGENOM" id="CLU_033821_5_1_1"/>
<dbReference type="PANTHER" id="PTHR21371">
    <property type="entry name" value="KETOL-ACID REDUCTOISOMERASE, MITOCHONDRIAL"/>
    <property type="match status" value="1"/>
</dbReference>
<dbReference type="GO" id="GO:0042803">
    <property type="term" value="F:protein homodimerization activity"/>
    <property type="evidence" value="ECO:0007669"/>
    <property type="project" value="UniProtKB-ARBA"/>
</dbReference>
<feature type="binding site" evidence="22">
    <location>
        <position position="482"/>
    </location>
    <ligand>
        <name>Mg(2+)</name>
        <dbReference type="ChEBI" id="CHEBI:18420"/>
        <label>2</label>
    </ligand>
</feature>
<evidence type="ECO:0000259" key="25">
    <source>
        <dbReference type="PROSITE" id="PS51851"/>
    </source>
</evidence>
<feature type="compositionally biased region" description="Low complexity" evidence="23">
    <location>
        <begin position="1"/>
        <end position="17"/>
    </location>
</feature>
<dbReference type="FunFam" id="3.40.50.720:FF:000146">
    <property type="entry name" value="Ketol-acid reductoisomerase"/>
    <property type="match status" value="1"/>
</dbReference>
<evidence type="ECO:0000256" key="14">
    <source>
        <dbReference type="ARBA" id="ARBA00022946"/>
    </source>
</evidence>
<dbReference type="GO" id="GO:0004455">
    <property type="term" value="F:ketol-acid reductoisomerase activity"/>
    <property type="evidence" value="ECO:0000318"/>
    <property type="project" value="GO_Central"/>
</dbReference>
<feature type="binding site" evidence="22">
    <location>
        <position position="305"/>
    </location>
    <ligand>
        <name>Mg(2+)</name>
        <dbReference type="ChEBI" id="CHEBI:18420"/>
        <label>2</label>
    </ligand>
</feature>
<dbReference type="PROSITE" id="PS51850">
    <property type="entry name" value="KARI_N"/>
    <property type="match status" value="1"/>
</dbReference>
<feature type="region of interest" description="Disordered" evidence="23">
    <location>
        <begin position="1"/>
        <end position="22"/>
    </location>
</feature>